<dbReference type="Pfam" id="PF00561">
    <property type="entry name" value="Abhydrolase_1"/>
    <property type="match status" value="1"/>
</dbReference>
<organism evidence="3">
    <name type="scientific">freshwater metagenome</name>
    <dbReference type="NCBI Taxonomy" id="449393"/>
    <lineage>
        <taxon>unclassified sequences</taxon>
        <taxon>metagenomes</taxon>
        <taxon>ecological metagenomes</taxon>
    </lineage>
</organism>
<dbReference type="InterPro" id="IPR029058">
    <property type="entry name" value="AB_hydrolase_fold"/>
</dbReference>
<dbReference type="AlphaFoldDB" id="A0A6J7ID63"/>
<dbReference type="GO" id="GO:0016787">
    <property type="term" value="F:hydrolase activity"/>
    <property type="evidence" value="ECO:0007669"/>
    <property type="project" value="UniProtKB-KW"/>
</dbReference>
<evidence type="ECO:0000259" key="2">
    <source>
        <dbReference type="Pfam" id="PF00561"/>
    </source>
</evidence>
<keyword evidence="1" id="KW-0378">Hydrolase</keyword>
<name>A0A6J7ID63_9ZZZZ</name>
<evidence type="ECO:0000313" key="3">
    <source>
        <dbReference type="EMBL" id="CAB4929123.1"/>
    </source>
</evidence>
<reference evidence="3" key="1">
    <citation type="submission" date="2020-05" db="EMBL/GenBank/DDBJ databases">
        <authorList>
            <person name="Chiriac C."/>
            <person name="Salcher M."/>
            <person name="Ghai R."/>
            <person name="Kavagutti S V."/>
        </authorList>
    </citation>
    <scope>NUCLEOTIDE SEQUENCE</scope>
</reference>
<dbReference type="InterPro" id="IPR000073">
    <property type="entry name" value="AB_hydrolase_1"/>
</dbReference>
<gene>
    <name evidence="3" type="ORF">UFOPK3674_01047</name>
</gene>
<accession>A0A6J7ID63</accession>
<dbReference type="InterPro" id="IPR000639">
    <property type="entry name" value="Epox_hydrolase-like"/>
</dbReference>
<protein>
    <submittedName>
        <fullName evidence="3">Unannotated protein</fullName>
    </submittedName>
</protein>
<dbReference type="EMBL" id="CAFBMX010000004">
    <property type="protein sequence ID" value="CAB4929123.1"/>
    <property type="molecule type" value="Genomic_DNA"/>
</dbReference>
<dbReference type="PRINTS" id="PR00412">
    <property type="entry name" value="EPOXHYDRLASE"/>
</dbReference>
<feature type="domain" description="AB hydrolase-1" evidence="2">
    <location>
        <begin position="27"/>
        <end position="182"/>
    </location>
</feature>
<dbReference type="SUPFAM" id="SSF53474">
    <property type="entry name" value="alpha/beta-Hydrolases"/>
    <property type="match status" value="1"/>
</dbReference>
<dbReference type="Gene3D" id="3.40.50.1820">
    <property type="entry name" value="alpha/beta hydrolase"/>
    <property type="match status" value="1"/>
</dbReference>
<sequence length="280" mass="30881">MGEAQLVHDARSVNGMTMHYVRAGEGPPLVLLHGWGSTWFMWRKLIGPLSEHYTVIAPDLRGIGDSSKPAGGYDKTTIATDVRALVEELGFDAIRLVGHDWGGPVAYLYAAGLKAPVERLAMLETLVFGVDYEFDLRLEGELWHNAFHAVADLPEAMTVGRERTYLSYFWERNAYNASAIEPEAIEEYVRCYSGLGAMRAGFNWYRTMDQDLPAMQEAARTKLTMPVLALGGDASLGGTPGNAMRAVAENVESAVIERCGHWMPEEQPAATLDRLLTFLA</sequence>
<dbReference type="PANTHER" id="PTHR43329">
    <property type="entry name" value="EPOXIDE HYDROLASE"/>
    <property type="match status" value="1"/>
</dbReference>
<evidence type="ECO:0000256" key="1">
    <source>
        <dbReference type="ARBA" id="ARBA00022801"/>
    </source>
</evidence>
<proteinExistence type="predicted"/>